<name>A0AAD2G183_9STRA</name>
<sequence length="200" mass="22681">MIREVTHKVSSSCLKEREIDLKEIISNVVIDRILFELKAPMDSTRSLQKGRIRKREATRYLSPSKQQLPDRSQFVRKSYPHRQSRSKSKTRLRRESIYVARHVNQCIGSNSALSSQIIAACQEENQSASCLASGSLSIRSLPREIEIQETEETRNHAARSIQNETTRSKKPPTRDLSSRIPYFTSANKSLSLGAGSNHTV</sequence>
<proteinExistence type="predicted"/>
<dbReference type="Proteomes" id="UP001295423">
    <property type="component" value="Unassembled WGS sequence"/>
</dbReference>
<dbReference type="AlphaFoldDB" id="A0AAD2G183"/>
<keyword evidence="3" id="KW-1185">Reference proteome</keyword>
<feature type="region of interest" description="Disordered" evidence="1">
    <location>
        <begin position="62"/>
        <end position="93"/>
    </location>
</feature>
<accession>A0AAD2G183</accession>
<evidence type="ECO:0000313" key="3">
    <source>
        <dbReference type="Proteomes" id="UP001295423"/>
    </source>
</evidence>
<protein>
    <submittedName>
        <fullName evidence="2">Uncharacterized protein</fullName>
    </submittedName>
</protein>
<evidence type="ECO:0000256" key="1">
    <source>
        <dbReference type="SAM" id="MobiDB-lite"/>
    </source>
</evidence>
<organism evidence="2 3">
    <name type="scientific">Cylindrotheca closterium</name>
    <dbReference type="NCBI Taxonomy" id="2856"/>
    <lineage>
        <taxon>Eukaryota</taxon>
        <taxon>Sar</taxon>
        <taxon>Stramenopiles</taxon>
        <taxon>Ochrophyta</taxon>
        <taxon>Bacillariophyta</taxon>
        <taxon>Bacillariophyceae</taxon>
        <taxon>Bacillariophycidae</taxon>
        <taxon>Bacillariales</taxon>
        <taxon>Bacillariaceae</taxon>
        <taxon>Cylindrotheca</taxon>
    </lineage>
</organism>
<feature type="compositionally biased region" description="Basic residues" evidence="1">
    <location>
        <begin position="78"/>
        <end position="92"/>
    </location>
</feature>
<evidence type="ECO:0000313" key="2">
    <source>
        <dbReference type="EMBL" id="CAJ1959398.1"/>
    </source>
</evidence>
<gene>
    <name evidence="2" type="ORF">CYCCA115_LOCUS17820</name>
</gene>
<comment type="caution">
    <text evidence="2">The sequence shown here is derived from an EMBL/GenBank/DDBJ whole genome shotgun (WGS) entry which is preliminary data.</text>
</comment>
<dbReference type="EMBL" id="CAKOGP040001992">
    <property type="protein sequence ID" value="CAJ1959398.1"/>
    <property type="molecule type" value="Genomic_DNA"/>
</dbReference>
<feature type="region of interest" description="Disordered" evidence="1">
    <location>
        <begin position="149"/>
        <end position="181"/>
    </location>
</feature>
<reference evidence="2" key="1">
    <citation type="submission" date="2023-08" db="EMBL/GenBank/DDBJ databases">
        <authorList>
            <person name="Audoor S."/>
            <person name="Bilcke G."/>
        </authorList>
    </citation>
    <scope>NUCLEOTIDE SEQUENCE</scope>
</reference>